<feature type="compositionally biased region" description="Basic and acidic residues" evidence="6">
    <location>
        <begin position="1"/>
        <end position="27"/>
    </location>
</feature>
<dbReference type="VEuPathDB" id="VectorBase:CSON005253"/>
<dbReference type="GO" id="GO:0060271">
    <property type="term" value="P:cilium assembly"/>
    <property type="evidence" value="ECO:0007669"/>
    <property type="project" value="TreeGrafter"/>
</dbReference>
<dbReference type="GO" id="GO:0003341">
    <property type="term" value="P:cilium movement"/>
    <property type="evidence" value="ECO:0007669"/>
    <property type="project" value="TreeGrafter"/>
</dbReference>
<evidence type="ECO:0000256" key="1">
    <source>
        <dbReference type="ARBA" id="ARBA00004496"/>
    </source>
</evidence>
<dbReference type="InterPro" id="IPR051437">
    <property type="entry name" value="TTLL_monoglycylase"/>
</dbReference>
<keyword evidence="4" id="KW-0547">Nucleotide-binding</keyword>
<dbReference type="PANTHER" id="PTHR45870">
    <property type="entry name" value="TUBULIN MONOGLYCYLASE TTLL3"/>
    <property type="match status" value="1"/>
</dbReference>
<dbReference type="OMA" id="MALPACH"/>
<dbReference type="GO" id="GO:0015630">
    <property type="term" value="C:microtubule cytoskeleton"/>
    <property type="evidence" value="ECO:0007669"/>
    <property type="project" value="TreeGrafter"/>
</dbReference>
<keyword evidence="2" id="KW-0963">Cytoplasm</keyword>
<reference evidence="8" key="2">
    <citation type="submission" date="2018-07" db="EMBL/GenBank/DDBJ databases">
        <authorList>
            <person name="Quirk P.G."/>
            <person name="Krulwich T.A."/>
        </authorList>
    </citation>
    <scope>NUCLEOTIDE SEQUENCE</scope>
</reference>
<feature type="compositionally biased region" description="Low complexity" evidence="6">
    <location>
        <begin position="28"/>
        <end position="52"/>
    </location>
</feature>
<dbReference type="GO" id="GO:0070736">
    <property type="term" value="F:protein-glycine ligase activity, initiating"/>
    <property type="evidence" value="ECO:0007669"/>
    <property type="project" value="TreeGrafter"/>
</dbReference>
<dbReference type="EMBL" id="UFQT01002099">
    <property type="protein sequence ID" value="SSX32668.1"/>
    <property type="molecule type" value="Genomic_DNA"/>
</dbReference>
<evidence type="ECO:0000313" key="8">
    <source>
        <dbReference type="EMBL" id="SSX32668.1"/>
    </source>
</evidence>
<gene>
    <name evidence="7" type="primary">CSON005253</name>
</gene>
<dbReference type="SUPFAM" id="SSF56059">
    <property type="entry name" value="Glutathione synthetase ATP-binding domain-like"/>
    <property type="match status" value="1"/>
</dbReference>
<dbReference type="GO" id="GO:0005524">
    <property type="term" value="F:ATP binding"/>
    <property type="evidence" value="ECO:0007669"/>
    <property type="project" value="UniProtKB-KW"/>
</dbReference>
<dbReference type="Pfam" id="PF03133">
    <property type="entry name" value="TTL"/>
    <property type="match status" value="1"/>
</dbReference>
<name>A0A336L6M1_CULSO</name>
<dbReference type="Gene3D" id="3.30.470.20">
    <property type="entry name" value="ATP-grasp fold, B domain"/>
    <property type="match status" value="1"/>
</dbReference>
<evidence type="ECO:0000256" key="6">
    <source>
        <dbReference type="SAM" id="MobiDB-lite"/>
    </source>
</evidence>
<evidence type="ECO:0000256" key="2">
    <source>
        <dbReference type="ARBA" id="ARBA00022490"/>
    </source>
</evidence>
<evidence type="ECO:0000313" key="7">
    <source>
        <dbReference type="EMBL" id="SSX13230.1"/>
    </source>
</evidence>
<comment type="subcellular location">
    <subcellularLocation>
        <location evidence="1">Cytoplasm</location>
    </subcellularLocation>
</comment>
<evidence type="ECO:0000256" key="5">
    <source>
        <dbReference type="ARBA" id="ARBA00022840"/>
    </source>
</evidence>
<evidence type="ECO:0000256" key="4">
    <source>
        <dbReference type="ARBA" id="ARBA00022741"/>
    </source>
</evidence>
<dbReference type="AlphaFoldDB" id="A0A336L6M1"/>
<organism evidence="7">
    <name type="scientific">Culicoides sonorensis</name>
    <name type="common">Biting midge</name>
    <dbReference type="NCBI Taxonomy" id="179676"/>
    <lineage>
        <taxon>Eukaryota</taxon>
        <taxon>Metazoa</taxon>
        <taxon>Ecdysozoa</taxon>
        <taxon>Arthropoda</taxon>
        <taxon>Hexapoda</taxon>
        <taxon>Insecta</taxon>
        <taxon>Pterygota</taxon>
        <taxon>Neoptera</taxon>
        <taxon>Endopterygota</taxon>
        <taxon>Diptera</taxon>
        <taxon>Nematocera</taxon>
        <taxon>Chironomoidea</taxon>
        <taxon>Ceratopogonidae</taxon>
        <taxon>Ceratopogoninae</taxon>
        <taxon>Culicoides</taxon>
        <taxon>Monoculicoides</taxon>
    </lineage>
</organism>
<dbReference type="PROSITE" id="PS51221">
    <property type="entry name" value="TTL"/>
    <property type="match status" value="1"/>
</dbReference>
<sequence>MIRGEQHHHYYHYEHQKSQHQKNKENNKNNGTTKNKATKENVSNNNNNNKNNTIDDPNMLKTKFGYMIQFTNAPKPQKTPYSEIQRRYKRYQAMVAVALKQQKVFRIISAYDVPTIRRELYQRGWVETVMHPWQNEYQKMSDAELCEKAGPGNDFEHVLLSRIAGEKAASYVWLTANQLYGVHKNTPLLSKINIRDINFGAKDGLCKYVELLKQDKEKKSQYRINHPRVYNVTDTQGLTNFWKDFHLTAAVSIILYLDEQQNIYDYFSMYTGTVDVKVLDFTFKVILKRLAEFGGSLCPETRPENMKMEEKHLAELLEAHKAIVLNGERLYVHDDEETCSVKDDYICQVTLLAEEIRRRWKINRHDGLRNIWLLKPCNSSQGQGIILCNDRKKIEQHLNGRVKFVIQKYIEVPLLCYNTKFDIRSYFMILVDQTHVRLFIHPVCSVKLASCEFSLDDLNESIHITNAAVQQKYHFKSNPNLPAHHMWSLGTLILYIESTKGEGHMWNEKVYPTMKRTLESLFWTSVENIELTPGRFELFGCDWIITNDYKPYLLEVQRPPGMGIYSPVSRIVCPHILKDVVKVSVDYFIDKSASTGDFELLCEVPFNQVEYMLKKKEKIKT</sequence>
<dbReference type="GO" id="GO:0005930">
    <property type="term" value="C:axoneme"/>
    <property type="evidence" value="ECO:0007669"/>
    <property type="project" value="TreeGrafter"/>
</dbReference>
<proteinExistence type="predicted"/>
<protein>
    <submittedName>
        <fullName evidence="7">CSON005253 protein</fullName>
    </submittedName>
</protein>
<reference evidence="7" key="1">
    <citation type="submission" date="2018-04" db="EMBL/GenBank/DDBJ databases">
        <authorList>
            <person name="Go L.Y."/>
            <person name="Mitchell J.A."/>
        </authorList>
    </citation>
    <scope>NUCLEOTIDE SEQUENCE</scope>
    <source>
        <tissue evidence="7">Whole organism</tissue>
    </source>
</reference>
<dbReference type="PANTHER" id="PTHR45870:SF2">
    <property type="entry name" value="TUBULIN MONOGLYCYLASE TTLL3"/>
    <property type="match status" value="1"/>
</dbReference>
<keyword evidence="5" id="KW-0067">ATP-binding</keyword>
<feature type="region of interest" description="Disordered" evidence="6">
    <location>
        <begin position="1"/>
        <end position="58"/>
    </location>
</feature>
<keyword evidence="3" id="KW-0436">Ligase</keyword>
<dbReference type="InterPro" id="IPR004344">
    <property type="entry name" value="TTL/TTLL_fam"/>
</dbReference>
<evidence type="ECO:0000256" key="3">
    <source>
        <dbReference type="ARBA" id="ARBA00022598"/>
    </source>
</evidence>
<dbReference type="EMBL" id="UFQS01002099">
    <property type="protein sequence ID" value="SSX13230.1"/>
    <property type="molecule type" value="Genomic_DNA"/>
</dbReference>
<accession>A0A336L6M1</accession>